<reference evidence="1" key="1">
    <citation type="journal article" date="2019" name="Sci. Rep.">
        <title>Draft genome of Tanacetum cinerariifolium, the natural source of mosquito coil.</title>
        <authorList>
            <person name="Yamashiro T."/>
            <person name="Shiraishi A."/>
            <person name="Satake H."/>
            <person name="Nakayama K."/>
        </authorList>
    </citation>
    <scope>NUCLEOTIDE SEQUENCE</scope>
</reference>
<name>A0A6L2NK17_TANCI</name>
<organism evidence="1">
    <name type="scientific">Tanacetum cinerariifolium</name>
    <name type="common">Dalmatian daisy</name>
    <name type="synonym">Chrysanthemum cinerariifolium</name>
    <dbReference type="NCBI Taxonomy" id="118510"/>
    <lineage>
        <taxon>Eukaryota</taxon>
        <taxon>Viridiplantae</taxon>
        <taxon>Streptophyta</taxon>
        <taxon>Embryophyta</taxon>
        <taxon>Tracheophyta</taxon>
        <taxon>Spermatophyta</taxon>
        <taxon>Magnoliopsida</taxon>
        <taxon>eudicotyledons</taxon>
        <taxon>Gunneridae</taxon>
        <taxon>Pentapetalae</taxon>
        <taxon>asterids</taxon>
        <taxon>campanulids</taxon>
        <taxon>Asterales</taxon>
        <taxon>Asteraceae</taxon>
        <taxon>Asteroideae</taxon>
        <taxon>Anthemideae</taxon>
        <taxon>Anthemidinae</taxon>
        <taxon>Tanacetum</taxon>
    </lineage>
</organism>
<evidence type="ECO:0000313" key="1">
    <source>
        <dbReference type="EMBL" id="GEU85809.1"/>
    </source>
</evidence>
<comment type="caution">
    <text evidence="1">The sequence shown here is derived from an EMBL/GenBank/DDBJ whole genome shotgun (WGS) entry which is preliminary data.</text>
</comment>
<proteinExistence type="predicted"/>
<gene>
    <name evidence="1" type="ORF">Tci_057787</name>
</gene>
<accession>A0A6L2NK17</accession>
<protein>
    <submittedName>
        <fullName evidence="1">Uncharacterized protein</fullName>
    </submittedName>
</protein>
<dbReference type="AlphaFoldDB" id="A0A6L2NK17"/>
<dbReference type="EMBL" id="BKCJ010009184">
    <property type="protein sequence ID" value="GEU85809.1"/>
    <property type="molecule type" value="Genomic_DNA"/>
</dbReference>
<sequence length="244" mass="28295">MMLLAHAITQRYFTPINNRLYTSSNTRNQAVVQANRVNIQSQNVRNSGRSARSHIILKRSLLRVLMFKKRLRMYREIYELLCQEMLQMFSATIVMLKSTMHGIVQSQEFEILKIEELSVTICMMARIQQANTDSNEGTSYDSAFISEVQIPSTSFMNMLFSKSDHEQTYHEQPKIINSTNGDDQINSDIIFDDPNVEVNDGNIEHDKNAHDQHDNELELLARNAYKEVKKVKQHNVVLTKQLEQ</sequence>